<evidence type="ECO:0000313" key="2">
    <source>
        <dbReference type="EMBL" id="CAD8561600.1"/>
    </source>
</evidence>
<sequence length="868" mass="89164">MALPPADGDVMAGRIVNRRSRVDSLASEASAVSSSQRPSSRLSDSESVGWADRPGPRAVAMGPVTSATGHDIGGSDTGGLSRRSTIDSTDSGARVGGSFVRSGSRSSTPSLGAFGRSHAIHQSGSIGSARSSVRSWAIDEFTDGAVTVIQPPEGPGDADRAAAADEEPAAHPADLGADVIDGSAERLPAGETIRRRHSERPPLGPSLPQQQQLHQPVTSQPHRASVNAGSPPPPPLRPSVSLPASGDHLQLQLQLQPDQEAARRPAGASDNDPAVRRSVSVEESLTQPSMGLGSVAAGGAAAMSVSPRRPLQSGGPLSQTHRDGRAATGPAAGDDTHLTGFRRPKPPAKPGQLTTEGPAGRATTPKHTSSRRHRPKGVRRALIVTVPATPRLTNQHSLHVGLESPAAVTLAPGPTFVRVPVGRIPPGVWVIHAVRVALSCGLVFQRSSLRALSSTEVALHEAARSELYRRGAPPAAPSAPVPVTAAAAEADGATAAADGAAAAADGGATAAAAASAAGGRMPPPRAGQPRRAVDSRPLGVSDGGPASRARLAPAAVSRSRAWATAERAIQERRGAVSPLLLGPGWSSALRDASRQSFVMGGPTPSGDRQATCVVPRPSCPIIATSRLVRLDGHRQAAPTTMLEVAVAVEEDAMPPSPPLRTATATATGASPHPFVTLRIAAELAVDGAPVEFPDHSGDSGDCVVTGSAWRHLRGAEWQPLPGSKIARPVILTSLESHGQITASVCVARRQSSAGPCVVVLRVPVSDAALAWERRRDAASDLSLGVSVTSDECPVLSVAVEATSLLVPEWDRRRRAEPLPERLREAQPAEPAGPAPRRQCQSAVCLVHIGAALQPPVAAVNDPAPDTVS</sequence>
<gene>
    <name evidence="2" type="ORF">CROE0942_LOCUS5977</name>
</gene>
<feature type="compositionally biased region" description="Basic residues" evidence="1">
    <location>
        <begin position="368"/>
        <end position="379"/>
    </location>
</feature>
<feature type="region of interest" description="Disordered" evidence="1">
    <location>
        <begin position="514"/>
        <end position="554"/>
    </location>
</feature>
<feature type="compositionally biased region" description="Low complexity" evidence="1">
    <location>
        <begin position="91"/>
        <end position="107"/>
    </location>
</feature>
<accession>A0A7S0PC24</accession>
<feature type="region of interest" description="Disordered" evidence="1">
    <location>
        <begin position="147"/>
        <end position="380"/>
    </location>
</feature>
<feature type="compositionally biased region" description="Low complexity" evidence="1">
    <location>
        <begin position="23"/>
        <end position="47"/>
    </location>
</feature>
<organism evidence="2">
    <name type="scientific">Cafeteria roenbergensis</name>
    <name type="common">Marine flagellate</name>
    <dbReference type="NCBI Taxonomy" id="33653"/>
    <lineage>
        <taxon>Eukaryota</taxon>
        <taxon>Sar</taxon>
        <taxon>Stramenopiles</taxon>
        <taxon>Bigyra</taxon>
        <taxon>Opalozoa</taxon>
        <taxon>Bicosoecida</taxon>
        <taxon>Cafeteriaceae</taxon>
        <taxon>Cafeteria</taxon>
    </lineage>
</organism>
<reference evidence="2" key="1">
    <citation type="submission" date="2021-01" db="EMBL/GenBank/DDBJ databases">
        <authorList>
            <person name="Corre E."/>
            <person name="Pelletier E."/>
            <person name="Niang G."/>
            <person name="Scheremetjew M."/>
            <person name="Finn R."/>
            <person name="Kale V."/>
            <person name="Holt S."/>
            <person name="Cochrane G."/>
            <person name="Meng A."/>
            <person name="Brown T."/>
            <person name="Cohen L."/>
        </authorList>
    </citation>
    <scope>NUCLEOTIDE SEQUENCE</scope>
    <source>
        <strain evidence="2">E4-10</strain>
    </source>
</reference>
<dbReference type="AlphaFoldDB" id="A0A7S0PC24"/>
<feature type="compositionally biased region" description="Low complexity" evidence="1">
    <location>
        <begin position="206"/>
        <end position="221"/>
    </location>
</feature>
<dbReference type="EMBL" id="HBET01008887">
    <property type="protein sequence ID" value="CAD8561600.1"/>
    <property type="molecule type" value="Transcribed_RNA"/>
</dbReference>
<evidence type="ECO:0000256" key="1">
    <source>
        <dbReference type="SAM" id="MobiDB-lite"/>
    </source>
</evidence>
<proteinExistence type="predicted"/>
<name>A0A7S0PC24_CAFRO</name>
<protein>
    <submittedName>
        <fullName evidence="2">Uncharacterized protein</fullName>
    </submittedName>
</protein>
<feature type="region of interest" description="Disordered" evidence="1">
    <location>
        <begin position="22"/>
        <end position="115"/>
    </location>
</feature>
<feature type="compositionally biased region" description="Low complexity" evidence="1">
    <location>
        <begin position="238"/>
        <end position="256"/>
    </location>
</feature>
<feature type="compositionally biased region" description="Low complexity" evidence="1">
    <location>
        <begin position="289"/>
        <end position="306"/>
    </location>
</feature>